<dbReference type="Gene3D" id="3.30.70.3040">
    <property type="match status" value="1"/>
</dbReference>
<comment type="caution">
    <text evidence="3">The sequence shown here is derived from an EMBL/GenBank/DDBJ whole genome shotgun (WGS) entry which is preliminary data.</text>
</comment>
<dbReference type="Proteomes" id="UP001523216">
    <property type="component" value="Unassembled WGS sequence"/>
</dbReference>
<keyword evidence="1" id="KW-0472">Membrane</keyword>
<keyword evidence="1" id="KW-0812">Transmembrane</keyword>
<proteinExistence type="predicted"/>
<evidence type="ECO:0000313" key="4">
    <source>
        <dbReference type="Proteomes" id="UP001523216"/>
    </source>
</evidence>
<dbReference type="Pfam" id="PF18075">
    <property type="entry name" value="FtsX_ECD"/>
    <property type="match status" value="1"/>
</dbReference>
<evidence type="ECO:0000313" key="3">
    <source>
        <dbReference type="EMBL" id="MCM4085025.1"/>
    </source>
</evidence>
<organism evidence="3 4">
    <name type="scientific">Paractinoplanes hotanensis</name>
    <dbReference type="NCBI Taxonomy" id="2906497"/>
    <lineage>
        <taxon>Bacteria</taxon>
        <taxon>Bacillati</taxon>
        <taxon>Actinomycetota</taxon>
        <taxon>Actinomycetes</taxon>
        <taxon>Micromonosporales</taxon>
        <taxon>Micromonosporaceae</taxon>
        <taxon>Paractinoplanes</taxon>
    </lineage>
</organism>
<keyword evidence="1" id="KW-1133">Transmembrane helix</keyword>
<dbReference type="RefSeq" id="WP_251804758.1">
    <property type="nucleotide sequence ID" value="NZ_JAMQOL010000091.1"/>
</dbReference>
<accession>A0ABT0YH31</accession>
<protein>
    <submittedName>
        <fullName evidence="3">Permease-like cell division protein FtsX</fullName>
    </submittedName>
</protein>
<gene>
    <name evidence="3" type="ORF">LXN57_46615</name>
</gene>
<dbReference type="InterPro" id="IPR040690">
    <property type="entry name" value="FtsX_ECD"/>
</dbReference>
<evidence type="ECO:0000256" key="1">
    <source>
        <dbReference type="SAM" id="Phobius"/>
    </source>
</evidence>
<feature type="transmembrane region" description="Helical" evidence="1">
    <location>
        <begin position="45"/>
        <end position="64"/>
    </location>
</feature>
<reference evidence="3 4" key="1">
    <citation type="submission" date="2022-06" db="EMBL/GenBank/DDBJ databases">
        <title>Actinoplanes abujensis sp. nov., isolated from Nigerian arid soil.</title>
        <authorList>
            <person name="Ding P."/>
        </authorList>
    </citation>
    <scope>NUCLEOTIDE SEQUENCE [LARGE SCALE GENOMIC DNA]</scope>
    <source>
        <strain evidence="4">TRM88002</strain>
    </source>
</reference>
<sequence>MGEQAVDLREHFERAVDDDPGADPAVMANAAIARGGQVRRRRRQVAGAAGGVLAVLGIVAGLNLPSQAEPALTVAAAMRPPAAPSCSVDPVERDATDVAIFLKSDTSVPKQAALASALGNDPRVATVVFESRSTAYEKFRRLWADSPDFVDAVSPKDLPESFRVRLVDAAQFTAFQSGYAARSGVQDIVGRICPVGAAVGGVQ</sequence>
<keyword evidence="4" id="KW-1185">Reference proteome</keyword>
<evidence type="ECO:0000259" key="2">
    <source>
        <dbReference type="Pfam" id="PF18075"/>
    </source>
</evidence>
<feature type="domain" description="FtsX extracellular" evidence="2">
    <location>
        <begin position="98"/>
        <end position="188"/>
    </location>
</feature>
<dbReference type="EMBL" id="JAMQOL010000091">
    <property type="protein sequence ID" value="MCM4085025.1"/>
    <property type="molecule type" value="Genomic_DNA"/>
</dbReference>
<name>A0ABT0YH31_9ACTN</name>